<reference evidence="9 10" key="1">
    <citation type="submission" date="2023-01" db="EMBL/GenBank/DDBJ databases">
        <title>Analysis of 21 Apiospora genomes using comparative genomics revels a genus with tremendous synthesis potential of carbohydrate active enzymes and secondary metabolites.</title>
        <authorList>
            <person name="Sorensen T."/>
        </authorList>
    </citation>
    <scope>NUCLEOTIDE SEQUENCE [LARGE SCALE GENOMIC DNA]</scope>
    <source>
        <strain evidence="9 10">CBS 83171</strain>
    </source>
</reference>
<keyword evidence="10" id="KW-1185">Reference proteome</keyword>
<dbReference type="Proteomes" id="UP001446871">
    <property type="component" value="Unassembled WGS sequence"/>
</dbReference>
<evidence type="ECO:0000256" key="2">
    <source>
        <dbReference type="ARBA" id="ARBA00008085"/>
    </source>
</evidence>
<evidence type="ECO:0000313" key="9">
    <source>
        <dbReference type="EMBL" id="KAK8077065.1"/>
    </source>
</evidence>
<feature type="domain" description="GTP cyclohydrolase I" evidence="8">
    <location>
        <begin position="144"/>
        <end position="239"/>
    </location>
</feature>
<evidence type="ECO:0000256" key="3">
    <source>
        <dbReference type="ARBA" id="ARBA00012715"/>
    </source>
</evidence>
<dbReference type="EMBL" id="JAQQWM010000002">
    <property type="protein sequence ID" value="KAK8077065.1"/>
    <property type="molecule type" value="Genomic_DNA"/>
</dbReference>
<comment type="caution">
    <text evidence="9">The sequence shown here is derived from an EMBL/GenBank/DDBJ whole genome shotgun (WGS) entry which is preliminary data.</text>
</comment>
<dbReference type="HAMAP" id="MF_00223">
    <property type="entry name" value="FolE"/>
    <property type="match status" value="1"/>
</dbReference>
<name>A0ABR1W0N2_9PEZI</name>
<dbReference type="InterPro" id="IPR018234">
    <property type="entry name" value="GTP_CycHdrlase_I_CS"/>
</dbReference>
<dbReference type="InterPro" id="IPR020602">
    <property type="entry name" value="GTP_CycHdrlase_I_dom"/>
</dbReference>
<dbReference type="Gene3D" id="1.10.286.10">
    <property type="match status" value="1"/>
</dbReference>
<dbReference type="SUPFAM" id="SSF55620">
    <property type="entry name" value="Tetrahydrobiopterin biosynthesis enzymes-like"/>
    <property type="match status" value="1"/>
</dbReference>
<dbReference type="InterPro" id="IPR001474">
    <property type="entry name" value="GTP_CycHdrlase_I"/>
</dbReference>
<dbReference type="InterPro" id="IPR043134">
    <property type="entry name" value="GTP-CH-I_N"/>
</dbReference>
<dbReference type="Gene3D" id="3.30.1130.10">
    <property type="match status" value="1"/>
</dbReference>
<organism evidence="9 10">
    <name type="scientific">Apiospora saccharicola</name>
    <dbReference type="NCBI Taxonomy" id="335842"/>
    <lineage>
        <taxon>Eukaryota</taxon>
        <taxon>Fungi</taxon>
        <taxon>Dikarya</taxon>
        <taxon>Ascomycota</taxon>
        <taxon>Pezizomycotina</taxon>
        <taxon>Sordariomycetes</taxon>
        <taxon>Xylariomycetidae</taxon>
        <taxon>Amphisphaeriales</taxon>
        <taxon>Apiosporaceae</taxon>
        <taxon>Apiospora</taxon>
    </lineage>
</organism>
<comment type="pathway">
    <text evidence="1">Cofactor biosynthesis; 7,8-dihydroneopterin triphosphate biosynthesis; 7,8-dihydroneopterin triphosphate from GTP: step 1/1.</text>
</comment>
<dbReference type="PANTHER" id="PTHR11109">
    <property type="entry name" value="GTP CYCLOHYDROLASE I"/>
    <property type="match status" value="1"/>
</dbReference>
<keyword evidence="6" id="KW-0289">Folate biosynthesis</keyword>
<dbReference type="InterPro" id="IPR043133">
    <property type="entry name" value="GTP-CH-I_C/QueF"/>
</dbReference>
<comment type="similarity">
    <text evidence="2">Belongs to the GTP cyclohydrolase I family.</text>
</comment>
<dbReference type="Pfam" id="PF01227">
    <property type="entry name" value="GTP_cyclohydroI"/>
    <property type="match status" value="2"/>
</dbReference>
<proteinExistence type="inferred from homology"/>
<evidence type="ECO:0000259" key="8">
    <source>
        <dbReference type="Pfam" id="PF01227"/>
    </source>
</evidence>
<dbReference type="EC" id="3.5.4.16" evidence="3"/>
<evidence type="ECO:0000256" key="5">
    <source>
        <dbReference type="ARBA" id="ARBA00022801"/>
    </source>
</evidence>
<evidence type="ECO:0000313" key="10">
    <source>
        <dbReference type="Proteomes" id="UP001446871"/>
    </source>
</evidence>
<dbReference type="PROSITE" id="PS00860">
    <property type="entry name" value="GTP_CYCLOHYDROL_1_2"/>
    <property type="match status" value="1"/>
</dbReference>
<dbReference type="PROSITE" id="PS00859">
    <property type="entry name" value="GTP_CYCLOHYDROL_1_1"/>
    <property type="match status" value="1"/>
</dbReference>
<evidence type="ECO:0000256" key="6">
    <source>
        <dbReference type="ARBA" id="ARBA00022909"/>
    </source>
</evidence>
<evidence type="ECO:0000256" key="7">
    <source>
        <dbReference type="ARBA" id="ARBA00030854"/>
    </source>
</evidence>
<gene>
    <name evidence="9" type="ORF">PG996_003235</name>
</gene>
<evidence type="ECO:0000256" key="1">
    <source>
        <dbReference type="ARBA" id="ARBA00005080"/>
    </source>
</evidence>
<evidence type="ECO:0000256" key="4">
    <source>
        <dbReference type="ARBA" id="ARBA00017272"/>
    </source>
</evidence>
<sequence>MVSLFNCPNHGQLVYYTYSQANANLDLHELAGRIDPETTQASIAACFRQILQLIGEDPDRQGLQRTPDRYAEAILSLTRGYSQTPKEVVNDAIFDHDGKDLVIIRDIDISSLCEHHVLPFTGKASLVFITDLKDRPARLTRNQQAHIGYIPRGKVVGLSKLARIADIYAQRLQMQERLTQEIAKAIHAEVEPRGVRVVLECQHMCMCNRGVQKPGSSTVTSSSTGSLRDNKLKRQEFDTLLGLGR</sequence>
<dbReference type="PANTHER" id="PTHR11109:SF7">
    <property type="entry name" value="GTP CYCLOHYDROLASE 1"/>
    <property type="match status" value="1"/>
</dbReference>
<accession>A0ABR1W0N2</accession>
<keyword evidence="5" id="KW-0378">Hydrolase</keyword>
<protein>
    <recommendedName>
        <fullName evidence="4">GTP cyclohydrolase 1</fullName>
        <ecNumber evidence="3">3.5.4.16</ecNumber>
    </recommendedName>
    <alternativeName>
        <fullName evidence="7">GTP cyclohydrolase I</fullName>
    </alternativeName>
</protein>
<feature type="domain" description="GTP cyclohydrolase I" evidence="8">
    <location>
        <begin position="44"/>
        <end position="130"/>
    </location>
</feature>